<evidence type="ECO:0000313" key="2">
    <source>
        <dbReference type="Proteomes" id="UP000790347"/>
    </source>
</evidence>
<reference evidence="1" key="2">
    <citation type="journal article" date="2022" name="Res Sq">
        <title>Comparative Genomics Reveals Insights into the Divergent Evolution of Astigmatic Mites and Household Pest Adaptations.</title>
        <authorList>
            <person name="Xiong Q."/>
            <person name="Wan A.T.-Y."/>
            <person name="Liu X.-Y."/>
            <person name="Fung C.S.-H."/>
            <person name="Xiao X."/>
            <person name="Malainual N."/>
            <person name="Hou J."/>
            <person name="Wang L."/>
            <person name="Wang M."/>
            <person name="Yang K."/>
            <person name="Cui Y."/>
            <person name="Leung E."/>
            <person name="Nong W."/>
            <person name="Shin S.-K."/>
            <person name="Au S."/>
            <person name="Jeong K.Y."/>
            <person name="Chew F.T."/>
            <person name="Hui J."/>
            <person name="Leung T.F."/>
            <person name="Tungtrongchitr A."/>
            <person name="Zhong N."/>
            <person name="Liu Z."/>
            <person name="Tsui S."/>
        </authorList>
    </citation>
    <scope>NUCLEOTIDE SEQUENCE</scope>
    <source>
        <strain evidence="1">Derf</strain>
        <tissue evidence="1">Whole organism</tissue>
    </source>
</reference>
<sequence>MPVSSQDVSIPNTNFGACRQFCRLIIDRFKKNHKLNSMLGVVHIQHDDYGNNFFLELKNL</sequence>
<gene>
    <name evidence="1" type="ORF">DERF_013793</name>
</gene>
<keyword evidence="2" id="KW-1185">Reference proteome</keyword>
<dbReference type="EMBL" id="ASGP02000007">
    <property type="protein sequence ID" value="KAH9497838.1"/>
    <property type="molecule type" value="Genomic_DNA"/>
</dbReference>
<protein>
    <submittedName>
        <fullName evidence="1">Uncharacterized protein</fullName>
    </submittedName>
</protein>
<reference evidence="1" key="1">
    <citation type="submission" date="2013-05" db="EMBL/GenBank/DDBJ databases">
        <authorList>
            <person name="Yim A.K.Y."/>
            <person name="Chan T.F."/>
            <person name="Ji K.M."/>
            <person name="Liu X.Y."/>
            <person name="Zhou J.W."/>
            <person name="Li R.Q."/>
            <person name="Yang K.Y."/>
            <person name="Li J."/>
            <person name="Li M."/>
            <person name="Law P.T.W."/>
            <person name="Wu Y.L."/>
            <person name="Cai Z.L."/>
            <person name="Qin H."/>
            <person name="Bao Y."/>
            <person name="Leung R.K.K."/>
            <person name="Ng P.K.S."/>
            <person name="Zou J."/>
            <person name="Zhong X.J."/>
            <person name="Ran P.X."/>
            <person name="Zhong N.S."/>
            <person name="Liu Z.G."/>
            <person name="Tsui S.K.W."/>
        </authorList>
    </citation>
    <scope>NUCLEOTIDE SEQUENCE</scope>
    <source>
        <strain evidence="1">Derf</strain>
        <tissue evidence="1">Whole organism</tissue>
    </source>
</reference>
<dbReference type="Proteomes" id="UP000790347">
    <property type="component" value="Unassembled WGS sequence"/>
</dbReference>
<evidence type="ECO:0000313" key="1">
    <source>
        <dbReference type="EMBL" id="KAH9497838.1"/>
    </source>
</evidence>
<proteinExistence type="predicted"/>
<accession>A0A922HQH3</accession>
<organism evidence="1 2">
    <name type="scientific">Dermatophagoides farinae</name>
    <name type="common">American house dust mite</name>
    <dbReference type="NCBI Taxonomy" id="6954"/>
    <lineage>
        <taxon>Eukaryota</taxon>
        <taxon>Metazoa</taxon>
        <taxon>Ecdysozoa</taxon>
        <taxon>Arthropoda</taxon>
        <taxon>Chelicerata</taxon>
        <taxon>Arachnida</taxon>
        <taxon>Acari</taxon>
        <taxon>Acariformes</taxon>
        <taxon>Sarcoptiformes</taxon>
        <taxon>Astigmata</taxon>
        <taxon>Psoroptidia</taxon>
        <taxon>Analgoidea</taxon>
        <taxon>Pyroglyphidae</taxon>
        <taxon>Dermatophagoidinae</taxon>
        <taxon>Dermatophagoides</taxon>
    </lineage>
</organism>
<dbReference type="AlphaFoldDB" id="A0A922HQH3"/>
<name>A0A922HQH3_DERFA</name>
<comment type="caution">
    <text evidence="1">The sequence shown here is derived from an EMBL/GenBank/DDBJ whole genome shotgun (WGS) entry which is preliminary data.</text>
</comment>